<organism evidence="1 2">
    <name type="scientific">Inquilinus ginsengisoli</name>
    <dbReference type="NCBI Taxonomy" id="363840"/>
    <lineage>
        <taxon>Bacteria</taxon>
        <taxon>Pseudomonadati</taxon>
        <taxon>Pseudomonadota</taxon>
        <taxon>Alphaproteobacteria</taxon>
        <taxon>Rhodospirillales</taxon>
        <taxon>Rhodospirillaceae</taxon>
        <taxon>Inquilinus</taxon>
    </lineage>
</organism>
<keyword evidence="2" id="KW-1185">Reference proteome</keyword>
<reference evidence="1 2" key="1">
    <citation type="submission" date="2023-07" db="EMBL/GenBank/DDBJ databases">
        <title>Sorghum-associated microbial communities from plants grown in Nebraska, USA.</title>
        <authorList>
            <person name="Schachtman D."/>
        </authorList>
    </citation>
    <scope>NUCLEOTIDE SEQUENCE [LARGE SCALE GENOMIC DNA]</scope>
    <source>
        <strain evidence="1 2">584</strain>
    </source>
</reference>
<evidence type="ECO:0000313" key="1">
    <source>
        <dbReference type="EMBL" id="MDR6287975.1"/>
    </source>
</evidence>
<gene>
    <name evidence="1" type="ORF">E9232_000474</name>
</gene>
<sequence>MVPTSASAQFEGLLNNILPGVTSSDSGSPASSGDAAAQVTAISGAPGADVETGDSVYPGQTINLGSSGRLTLAYAGGCSIETIRGGVVTIGAGASRVAGGQVSTSNTSCSRSQVALNAGSSEAGAGVNRVAVNARSAEAGAGVNRLGETPFSAKLWDETTVSSARPQFSGAGGSVRIVMLDAPSPQTVWEGQGGSGFRYPGDAPKLQTGVPYRIEAAGLSAVFSVDPGAKGAGSMVVLR</sequence>
<evidence type="ECO:0000313" key="2">
    <source>
        <dbReference type="Proteomes" id="UP001262410"/>
    </source>
</evidence>
<protein>
    <recommendedName>
        <fullName evidence="3">MBG domain-containing protein</fullName>
    </recommendedName>
</protein>
<dbReference type="EMBL" id="JAVDPW010000001">
    <property type="protein sequence ID" value="MDR6287975.1"/>
    <property type="molecule type" value="Genomic_DNA"/>
</dbReference>
<proteinExistence type="predicted"/>
<dbReference type="RefSeq" id="WP_309791908.1">
    <property type="nucleotide sequence ID" value="NZ_JAVDPW010000001.1"/>
</dbReference>
<accession>A0ABU1JH91</accession>
<evidence type="ECO:0008006" key="3">
    <source>
        <dbReference type="Google" id="ProtNLM"/>
    </source>
</evidence>
<comment type="caution">
    <text evidence="1">The sequence shown here is derived from an EMBL/GenBank/DDBJ whole genome shotgun (WGS) entry which is preliminary data.</text>
</comment>
<dbReference type="Proteomes" id="UP001262410">
    <property type="component" value="Unassembled WGS sequence"/>
</dbReference>
<name>A0ABU1JH91_9PROT</name>